<proteinExistence type="predicted"/>
<evidence type="ECO:0000313" key="2">
    <source>
        <dbReference type="Proteomes" id="UP001153050"/>
    </source>
</evidence>
<name>A0ABN8KHW3_9HYPH</name>
<evidence type="ECO:0000313" key="1">
    <source>
        <dbReference type="EMBL" id="CAH2408380.1"/>
    </source>
</evidence>
<comment type="caution">
    <text evidence="1">The sequence shown here is derived from an EMBL/GenBank/DDBJ whole genome shotgun (WGS) entry which is preliminary data.</text>
</comment>
<gene>
    <name evidence="1" type="ORF">MES5069_680085</name>
</gene>
<accession>A0ABN8KHW3</accession>
<sequence>MCLLPDAARSHRKAATAAPISLTRVRLVRGASPTHFPDQCAIAFFTDDKKERPIEMGGTLFVDPLGRRYQ</sequence>
<dbReference type="Proteomes" id="UP001153050">
    <property type="component" value="Unassembled WGS sequence"/>
</dbReference>
<protein>
    <submittedName>
        <fullName evidence="1">Uncharacterized protein</fullName>
    </submittedName>
</protein>
<dbReference type="EMBL" id="CAKXZT010000166">
    <property type="protein sequence ID" value="CAH2408380.1"/>
    <property type="molecule type" value="Genomic_DNA"/>
</dbReference>
<reference evidence="1 2" key="1">
    <citation type="submission" date="2022-03" db="EMBL/GenBank/DDBJ databases">
        <authorList>
            <person name="Brunel B."/>
        </authorList>
    </citation>
    <scope>NUCLEOTIDE SEQUENCE [LARGE SCALE GENOMIC DNA]</scope>
    <source>
        <strain evidence="1">STM5069sample</strain>
    </source>
</reference>
<organism evidence="1 2">
    <name type="scientific">Mesorhizobium escarrei</name>
    <dbReference type="NCBI Taxonomy" id="666018"/>
    <lineage>
        <taxon>Bacteria</taxon>
        <taxon>Pseudomonadati</taxon>
        <taxon>Pseudomonadota</taxon>
        <taxon>Alphaproteobacteria</taxon>
        <taxon>Hyphomicrobiales</taxon>
        <taxon>Phyllobacteriaceae</taxon>
        <taxon>Mesorhizobium</taxon>
    </lineage>
</organism>
<keyword evidence="2" id="KW-1185">Reference proteome</keyword>